<dbReference type="Proteomes" id="UP000198893">
    <property type="component" value="Unassembled WGS sequence"/>
</dbReference>
<protein>
    <submittedName>
        <fullName evidence="2">Uncharacterized protein</fullName>
    </submittedName>
</protein>
<keyword evidence="1" id="KW-0812">Transmembrane</keyword>
<dbReference type="EMBL" id="FODS01000015">
    <property type="protein sequence ID" value="SEO89696.1"/>
    <property type="molecule type" value="Genomic_DNA"/>
</dbReference>
<sequence>MGRKGTKLTIIGVIIFFIGWIYAMGQFGFFLGLGLGWIPALFVAWILDFVIVIAFGLIGVSIGAVVGKRK</sequence>
<dbReference type="AlphaFoldDB" id="A0A1H8TG10"/>
<evidence type="ECO:0000256" key="1">
    <source>
        <dbReference type="SAM" id="Phobius"/>
    </source>
</evidence>
<keyword evidence="1" id="KW-1133">Transmembrane helix</keyword>
<name>A0A1H8TG10_9RHOB</name>
<feature type="transmembrane region" description="Helical" evidence="1">
    <location>
        <begin position="12"/>
        <end position="38"/>
    </location>
</feature>
<organism evidence="2 3">
    <name type="scientific">Salinihabitans flavidus</name>
    <dbReference type="NCBI Taxonomy" id="569882"/>
    <lineage>
        <taxon>Bacteria</taxon>
        <taxon>Pseudomonadati</taxon>
        <taxon>Pseudomonadota</taxon>
        <taxon>Alphaproteobacteria</taxon>
        <taxon>Rhodobacterales</taxon>
        <taxon>Roseobacteraceae</taxon>
        <taxon>Salinihabitans</taxon>
    </lineage>
</organism>
<gene>
    <name evidence="2" type="ORF">SAMN04490248_11565</name>
</gene>
<reference evidence="2 3" key="1">
    <citation type="submission" date="2016-10" db="EMBL/GenBank/DDBJ databases">
        <authorList>
            <person name="de Groot N.N."/>
        </authorList>
    </citation>
    <scope>NUCLEOTIDE SEQUENCE [LARGE SCALE GENOMIC DNA]</scope>
    <source>
        <strain evidence="2 3">DSM 27842</strain>
    </source>
</reference>
<evidence type="ECO:0000313" key="3">
    <source>
        <dbReference type="Proteomes" id="UP000198893"/>
    </source>
</evidence>
<evidence type="ECO:0000313" key="2">
    <source>
        <dbReference type="EMBL" id="SEO89696.1"/>
    </source>
</evidence>
<dbReference type="STRING" id="569882.SAMN04490248_11565"/>
<keyword evidence="3" id="KW-1185">Reference proteome</keyword>
<feature type="transmembrane region" description="Helical" evidence="1">
    <location>
        <begin position="44"/>
        <end position="66"/>
    </location>
</feature>
<keyword evidence="1" id="KW-0472">Membrane</keyword>
<accession>A0A1H8TG10</accession>
<proteinExistence type="predicted"/>